<sequence>MLYGITKAACSFPSNVFWVGLLSPLTGVLISTGCLLVDGDLPEGIIPTKSAILLSDYYWIVILFDIFQIISHVRIHFMVQRYYKHMIYNAAPKAKLLASKYLKFEFVSVIFLTISHITLLISNPNSLSTIHYASLIIYNISFYIFSTMLNKLNYIKQGEINAPGFFLDYIILFGTIIIFPIYIYYIIQENMMDMIFLMLALFANVIYFMMDLKYIFFALIILQDKFLANPYETLIDSHIK</sequence>
<dbReference type="AlphaFoldDB" id="A2DHL1"/>
<keyword evidence="1" id="KW-0812">Transmembrane</keyword>
<accession>A2DHL1</accession>
<reference evidence="2" key="1">
    <citation type="submission" date="2006-10" db="EMBL/GenBank/DDBJ databases">
        <authorList>
            <person name="Amadeo P."/>
            <person name="Zhao Q."/>
            <person name="Wortman J."/>
            <person name="Fraser-Liggett C."/>
            <person name="Carlton J."/>
        </authorList>
    </citation>
    <scope>NUCLEOTIDE SEQUENCE</scope>
    <source>
        <strain evidence="2">G3</strain>
    </source>
</reference>
<protein>
    <submittedName>
        <fullName evidence="2">Uncharacterized protein</fullName>
    </submittedName>
</protein>
<evidence type="ECO:0000256" key="1">
    <source>
        <dbReference type="SAM" id="Phobius"/>
    </source>
</evidence>
<dbReference type="Proteomes" id="UP000001542">
    <property type="component" value="Unassembled WGS sequence"/>
</dbReference>
<dbReference type="VEuPathDB" id="TrichDB:TVAG_365670"/>
<evidence type="ECO:0000313" key="3">
    <source>
        <dbReference type="Proteomes" id="UP000001542"/>
    </source>
</evidence>
<dbReference type="EMBL" id="DS113201">
    <property type="protein sequence ID" value="EAY20059.1"/>
    <property type="molecule type" value="Genomic_DNA"/>
</dbReference>
<evidence type="ECO:0000313" key="2">
    <source>
        <dbReference type="EMBL" id="EAY20059.1"/>
    </source>
</evidence>
<keyword evidence="1" id="KW-0472">Membrane</keyword>
<feature type="transmembrane region" description="Helical" evidence="1">
    <location>
        <begin position="127"/>
        <end position="145"/>
    </location>
</feature>
<feature type="transmembrane region" description="Helical" evidence="1">
    <location>
        <begin position="199"/>
        <end position="222"/>
    </location>
</feature>
<feature type="transmembrane region" description="Helical" evidence="1">
    <location>
        <begin position="16"/>
        <end position="37"/>
    </location>
</feature>
<organism evidence="2 3">
    <name type="scientific">Trichomonas vaginalis (strain ATCC PRA-98 / G3)</name>
    <dbReference type="NCBI Taxonomy" id="412133"/>
    <lineage>
        <taxon>Eukaryota</taxon>
        <taxon>Metamonada</taxon>
        <taxon>Parabasalia</taxon>
        <taxon>Trichomonadida</taxon>
        <taxon>Trichomonadidae</taxon>
        <taxon>Trichomonas</taxon>
    </lineage>
</organism>
<dbReference type="PROSITE" id="PS51257">
    <property type="entry name" value="PROKAR_LIPOPROTEIN"/>
    <property type="match status" value="1"/>
</dbReference>
<dbReference type="KEGG" id="tva:5465593"/>
<dbReference type="SMR" id="A2DHL1"/>
<feature type="transmembrane region" description="Helical" evidence="1">
    <location>
        <begin position="166"/>
        <end position="187"/>
    </location>
</feature>
<keyword evidence="3" id="KW-1185">Reference proteome</keyword>
<dbReference type="VEuPathDB" id="TrichDB:TVAGG3_0302610"/>
<name>A2DHL1_TRIV3</name>
<feature type="transmembrane region" description="Helical" evidence="1">
    <location>
        <begin position="101"/>
        <end position="121"/>
    </location>
</feature>
<gene>
    <name evidence="2" type="ORF">TVAG_365670</name>
</gene>
<reference evidence="2" key="2">
    <citation type="journal article" date="2007" name="Science">
        <title>Draft genome sequence of the sexually transmitted pathogen Trichomonas vaginalis.</title>
        <authorList>
            <person name="Carlton J.M."/>
            <person name="Hirt R.P."/>
            <person name="Silva J.C."/>
            <person name="Delcher A.L."/>
            <person name="Schatz M."/>
            <person name="Zhao Q."/>
            <person name="Wortman J.R."/>
            <person name="Bidwell S.L."/>
            <person name="Alsmark U.C.M."/>
            <person name="Besteiro S."/>
            <person name="Sicheritz-Ponten T."/>
            <person name="Noel C.J."/>
            <person name="Dacks J.B."/>
            <person name="Foster P.G."/>
            <person name="Simillion C."/>
            <person name="Van de Peer Y."/>
            <person name="Miranda-Saavedra D."/>
            <person name="Barton G.J."/>
            <person name="Westrop G.D."/>
            <person name="Mueller S."/>
            <person name="Dessi D."/>
            <person name="Fiori P.L."/>
            <person name="Ren Q."/>
            <person name="Paulsen I."/>
            <person name="Zhang H."/>
            <person name="Bastida-Corcuera F.D."/>
            <person name="Simoes-Barbosa A."/>
            <person name="Brown M.T."/>
            <person name="Hayes R.D."/>
            <person name="Mukherjee M."/>
            <person name="Okumura C.Y."/>
            <person name="Schneider R."/>
            <person name="Smith A.J."/>
            <person name="Vanacova S."/>
            <person name="Villalvazo M."/>
            <person name="Haas B.J."/>
            <person name="Pertea M."/>
            <person name="Feldblyum T.V."/>
            <person name="Utterback T.R."/>
            <person name="Shu C.L."/>
            <person name="Osoegawa K."/>
            <person name="de Jong P.J."/>
            <person name="Hrdy I."/>
            <person name="Horvathova L."/>
            <person name="Zubacova Z."/>
            <person name="Dolezal P."/>
            <person name="Malik S.B."/>
            <person name="Logsdon J.M. Jr."/>
            <person name="Henze K."/>
            <person name="Gupta A."/>
            <person name="Wang C.C."/>
            <person name="Dunne R.L."/>
            <person name="Upcroft J.A."/>
            <person name="Upcroft P."/>
            <person name="White O."/>
            <person name="Salzberg S.L."/>
            <person name="Tang P."/>
            <person name="Chiu C.-H."/>
            <person name="Lee Y.-S."/>
            <person name="Embley T.M."/>
            <person name="Coombs G.H."/>
            <person name="Mottram J.C."/>
            <person name="Tachezy J."/>
            <person name="Fraser-Liggett C.M."/>
            <person name="Johnson P.J."/>
        </authorList>
    </citation>
    <scope>NUCLEOTIDE SEQUENCE [LARGE SCALE GENOMIC DNA]</scope>
    <source>
        <strain evidence="2">G3</strain>
    </source>
</reference>
<dbReference type="InParanoid" id="A2DHL1"/>
<dbReference type="RefSeq" id="XP_001581045.1">
    <property type="nucleotide sequence ID" value="XM_001580995.1"/>
</dbReference>
<feature type="transmembrane region" description="Helical" evidence="1">
    <location>
        <begin position="57"/>
        <end position="77"/>
    </location>
</feature>
<keyword evidence="1" id="KW-1133">Transmembrane helix</keyword>
<proteinExistence type="predicted"/>